<protein>
    <submittedName>
        <fullName evidence="1">Uncharacterized protein</fullName>
    </submittedName>
</protein>
<dbReference type="AlphaFoldDB" id="A0A7Y0AHV2"/>
<organism evidence="1 2">
    <name type="scientific">Hymenobacter polaris</name>
    <dbReference type="NCBI Taxonomy" id="2682546"/>
    <lineage>
        <taxon>Bacteria</taxon>
        <taxon>Pseudomonadati</taxon>
        <taxon>Bacteroidota</taxon>
        <taxon>Cytophagia</taxon>
        <taxon>Cytophagales</taxon>
        <taxon>Hymenobacteraceae</taxon>
        <taxon>Hymenobacter</taxon>
    </lineage>
</organism>
<proteinExistence type="predicted"/>
<evidence type="ECO:0000313" key="2">
    <source>
        <dbReference type="Proteomes" id="UP000559626"/>
    </source>
</evidence>
<keyword evidence="2" id="KW-1185">Reference proteome</keyword>
<dbReference type="Proteomes" id="UP000559626">
    <property type="component" value="Unassembled WGS sequence"/>
</dbReference>
<dbReference type="RefSeq" id="WP_169533250.1">
    <property type="nucleotide sequence ID" value="NZ_JABBGH010000003.1"/>
</dbReference>
<sequence length="739" mass="80282">MSPLSAGPQFRYTLSTGAGYLAPQRLRYEPTGWDGTTVNLHRDPKNHGVSGEYSPQLGFVKDGKAYLTRAYQAGGVEADARVLIEQYAPNDFLWQPYYRGRVDFTSAEFTDTAVKVSLEQQSWLQKFLSRSSVKVDLFAGTTVGGSTGPTPAQTTVQLHSRAILQRYAASQLGAETELTVGNMYGGNGDASHEQLLYFGFNTPQLNEVNLGAVAGGFVAGGEADAVPIHRMPGDGELTLELALRYQVHAERTTGFYFRKFRRVEVKYRLKIVGSVNETIDLLPPTDVRVDSLYDALVQVPPLTRTWQLKKNDAVYLYADYYVHELTGLDVDQYQATITATMLPGSYLNLRSTTTTDPSPATGLLLYEAFERLAQALSDEVDVFRSDFFGRQDRGYAQDGPGAHTLLTGGFQVRGFPLLTAPAPAAGATDLRKTLFASWDELFSSAAATWALGAGPEWEGDKLVYRVEPLSYWYGTDVVLDLTGAGVLADSVKVVESRLYQTVEVGNESWQPEAANGLDEVNGKRQFTTPLTVTSNAYQALSKYSTSGSLLEATRRNRYDATATTDTSQDTTNFLVCLWPTGGRPAYETERLQRVARLDGVLSPATIYNVALTPARVARAHAAAFGAGRPPGAALGLRYQSGEGNVTVRSQLVSEATLVAENADVAPADLPAPLWKPEQADVKGVPLSRAQLRALLAAPTGRVRYRSSSAQGQVREGWLLDAAHQAAAETADFTLLLCAS</sequence>
<name>A0A7Y0AHV2_9BACT</name>
<evidence type="ECO:0000313" key="1">
    <source>
        <dbReference type="EMBL" id="NML67597.1"/>
    </source>
</evidence>
<dbReference type="EMBL" id="JABBGH010000003">
    <property type="protein sequence ID" value="NML67597.1"/>
    <property type="molecule type" value="Genomic_DNA"/>
</dbReference>
<comment type="caution">
    <text evidence="1">The sequence shown here is derived from an EMBL/GenBank/DDBJ whole genome shotgun (WGS) entry which is preliminary data.</text>
</comment>
<reference evidence="1 2" key="1">
    <citation type="submission" date="2020-04" db="EMBL/GenBank/DDBJ databases">
        <title>Hymenobacter polaris sp. nov., isolated from Arctic soil.</title>
        <authorList>
            <person name="Dahal R.H."/>
        </authorList>
    </citation>
    <scope>NUCLEOTIDE SEQUENCE [LARGE SCALE GENOMIC DNA]</scope>
    <source>
        <strain evidence="1 2">RP-2-7</strain>
    </source>
</reference>
<accession>A0A7Y0AHV2</accession>
<gene>
    <name evidence="1" type="ORF">HHL22_20545</name>
</gene>